<reference evidence="2" key="1">
    <citation type="journal article" date="2014" name="Front. Microbiol.">
        <title>High frequency of phylogenetically diverse reductive dehalogenase-homologous genes in deep subseafloor sedimentary metagenomes.</title>
        <authorList>
            <person name="Kawai M."/>
            <person name="Futagami T."/>
            <person name="Toyoda A."/>
            <person name="Takaki Y."/>
            <person name="Nishi S."/>
            <person name="Hori S."/>
            <person name="Arai W."/>
            <person name="Tsubouchi T."/>
            <person name="Morono Y."/>
            <person name="Uchiyama I."/>
            <person name="Ito T."/>
            <person name="Fujiyama A."/>
            <person name="Inagaki F."/>
            <person name="Takami H."/>
        </authorList>
    </citation>
    <scope>NUCLEOTIDE SEQUENCE</scope>
    <source>
        <strain evidence="2">Expedition CK06-06</strain>
    </source>
</reference>
<dbReference type="EMBL" id="BART01028250">
    <property type="protein sequence ID" value="GAH02845.1"/>
    <property type="molecule type" value="Genomic_DNA"/>
</dbReference>
<proteinExistence type="predicted"/>
<name>X1D3L3_9ZZZZ</name>
<dbReference type="PANTHER" id="PTHR43798:SF33">
    <property type="entry name" value="HYDROLASE, PUTATIVE (AFU_ORTHOLOGUE AFUA_2G14860)-RELATED"/>
    <property type="match status" value="1"/>
</dbReference>
<sequence>DQLKLNVNYNIYALDLPSHSKSDEFSEHSLELYVDVLRKFIEFLDLRNVILCGHSLGGAVIQSYYFMYPFDTTALILIGTGGRLRVLPSTLESVKNNFQEYLDNTEGSFYPSTSKEIIEDYKNEVSKTDPSAIYDDFKICDEFDTLDKTSSIKAPCLIIVGNEDVSTPPKYSEFFHKKINNSELVIIEKAGHLVMLEQPKKINKAIVNFINKYT</sequence>
<dbReference type="SUPFAM" id="SSF53474">
    <property type="entry name" value="alpha/beta-Hydrolases"/>
    <property type="match status" value="1"/>
</dbReference>
<dbReference type="Gene3D" id="3.40.50.1820">
    <property type="entry name" value="alpha/beta hydrolase"/>
    <property type="match status" value="1"/>
</dbReference>
<dbReference type="InterPro" id="IPR050266">
    <property type="entry name" value="AB_hydrolase_sf"/>
</dbReference>
<accession>X1D3L3</accession>
<evidence type="ECO:0000313" key="2">
    <source>
        <dbReference type="EMBL" id="GAH02845.1"/>
    </source>
</evidence>
<dbReference type="PANTHER" id="PTHR43798">
    <property type="entry name" value="MONOACYLGLYCEROL LIPASE"/>
    <property type="match status" value="1"/>
</dbReference>
<protein>
    <recommendedName>
        <fullName evidence="1">AB hydrolase-1 domain-containing protein</fullName>
    </recommendedName>
</protein>
<dbReference type="InterPro" id="IPR000073">
    <property type="entry name" value="AB_hydrolase_1"/>
</dbReference>
<evidence type="ECO:0000259" key="1">
    <source>
        <dbReference type="Pfam" id="PF12697"/>
    </source>
</evidence>
<gene>
    <name evidence="2" type="ORF">S01H4_49863</name>
</gene>
<feature type="non-terminal residue" evidence="2">
    <location>
        <position position="1"/>
    </location>
</feature>
<dbReference type="Pfam" id="PF12697">
    <property type="entry name" value="Abhydrolase_6"/>
    <property type="match status" value="1"/>
</dbReference>
<comment type="caution">
    <text evidence="2">The sequence shown here is derived from an EMBL/GenBank/DDBJ whole genome shotgun (WGS) entry which is preliminary data.</text>
</comment>
<dbReference type="PRINTS" id="PR00111">
    <property type="entry name" value="ABHYDROLASE"/>
</dbReference>
<organism evidence="2">
    <name type="scientific">marine sediment metagenome</name>
    <dbReference type="NCBI Taxonomy" id="412755"/>
    <lineage>
        <taxon>unclassified sequences</taxon>
        <taxon>metagenomes</taxon>
        <taxon>ecological metagenomes</taxon>
    </lineage>
</organism>
<dbReference type="AlphaFoldDB" id="X1D3L3"/>
<dbReference type="InterPro" id="IPR029058">
    <property type="entry name" value="AB_hydrolase_fold"/>
</dbReference>
<dbReference type="GO" id="GO:0016020">
    <property type="term" value="C:membrane"/>
    <property type="evidence" value="ECO:0007669"/>
    <property type="project" value="TreeGrafter"/>
</dbReference>
<feature type="domain" description="AB hydrolase-1" evidence="1">
    <location>
        <begin position="9"/>
        <end position="204"/>
    </location>
</feature>